<keyword evidence="4" id="KW-0548">Nucleotidyltransferase</keyword>
<dbReference type="Gene3D" id="3.90.1600.10">
    <property type="entry name" value="Palm domain of DNA polymerase"/>
    <property type="match status" value="1"/>
</dbReference>
<evidence type="ECO:0000259" key="9">
    <source>
        <dbReference type="Pfam" id="PF03175"/>
    </source>
</evidence>
<evidence type="ECO:0000256" key="5">
    <source>
        <dbReference type="ARBA" id="ARBA00022705"/>
    </source>
</evidence>
<keyword evidence="11" id="KW-1185">Reference proteome</keyword>
<proteinExistence type="inferred from homology"/>
<dbReference type="InterPro" id="IPR043502">
    <property type="entry name" value="DNA/RNA_pol_sf"/>
</dbReference>
<dbReference type="Proteomes" id="UP001162162">
    <property type="component" value="Unassembled WGS sequence"/>
</dbReference>
<protein>
    <recommendedName>
        <fullName evidence="2">DNA-directed DNA polymerase</fullName>
        <ecNumber evidence="2">2.7.7.7</ecNumber>
    </recommendedName>
</protein>
<feature type="domain" description="DNA-directed DNA polymerase family B mitochondria/virus" evidence="9">
    <location>
        <begin position="240"/>
        <end position="422"/>
    </location>
</feature>
<comment type="catalytic activity">
    <reaction evidence="8">
        <text>DNA(n) + a 2'-deoxyribonucleoside 5'-triphosphate = DNA(n+1) + diphosphate</text>
        <dbReference type="Rhea" id="RHEA:22508"/>
        <dbReference type="Rhea" id="RHEA-COMP:17339"/>
        <dbReference type="Rhea" id="RHEA-COMP:17340"/>
        <dbReference type="ChEBI" id="CHEBI:33019"/>
        <dbReference type="ChEBI" id="CHEBI:61560"/>
        <dbReference type="ChEBI" id="CHEBI:173112"/>
        <dbReference type="EC" id="2.7.7.7"/>
    </reaction>
</comment>
<keyword evidence="6" id="KW-0239">DNA-directed DNA polymerase</keyword>
<dbReference type="PANTHER" id="PTHR33568:SF3">
    <property type="entry name" value="DNA-DIRECTED DNA POLYMERASE"/>
    <property type="match status" value="1"/>
</dbReference>
<dbReference type="GO" id="GO:0042575">
    <property type="term" value="C:DNA polymerase complex"/>
    <property type="evidence" value="ECO:0007669"/>
    <property type="project" value="UniProtKB-ARBA"/>
</dbReference>
<feature type="non-terminal residue" evidence="10">
    <location>
        <position position="928"/>
    </location>
</feature>
<organism evidence="10 11">
    <name type="scientific">Aromia moschata</name>
    <dbReference type="NCBI Taxonomy" id="1265417"/>
    <lineage>
        <taxon>Eukaryota</taxon>
        <taxon>Metazoa</taxon>
        <taxon>Ecdysozoa</taxon>
        <taxon>Arthropoda</taxon>
        <taxon>Hexapoda</taxon>
        <taxon>Insecta</taxon>
        <taxon>Pterygota</taxon>
        <taxon>Neoptera</taxon>
        <taxon>Endopterygota</taxon>
        <taxon>Coleoptera</taxon>
        <taxon>Polyphaga</taxon>
        <taxon>Cucujiformia</taxon>
        <taxon>Chrysomeloidea</taxon>
        <taxon>Cerambycidae</taxon>
        <taxon>Cerambycinae</taxon>
        <taxon>Callichromatini</taxon>
        <taxon>Aromia</taxon>
    </lineage>
</organism>
<dbReference type="EMBL" id="JAPWTK010000003">
    <property type="protein sequence ID" value="KAJ8962391.1"/>
    <property type="molecule type" value="Genomic_DNA"/>
</dbReference>
<dbReference type="GO" id="GO:0006260">
    <property type="term" value="P:DNA replication"/>
    <property type="evidence" value="ECO:0007669"/>
    <property type="project" value="UniProtKB-KW"/>
</dbReference>
<dbReference type="SUPFAM" id="SSF53098">
    <property type="entry name" value="Ribonuclease H-like"/>
    <property type="match status" value="1"/>
</dbReference>
<name>A0AAV8ZEN2_9CUCU</name>
<dbReference type="Gene3D" id="3.30.420.10">
    <property type="entry name" value="Ribonuclease H-like superfamily/Ribonuclease H"/>
    <property type="match status" value="1"/>
</dbReference>
<dbReference type="Pfam" id="PF03175">
    <property type="entry name" value="DNA_pol_B_2"/>
    <property type="match status" value="1"/>
</dbReference>
<dbReference type="Gene3D" id="3.40.960.10">
    <property type="entry name" value="VSR Endonuclease"/>
    <property type="match status" value="1"/>
</dbReference>
<evidence type="ECO:0000256" key="1">
    <source>
        <dbReference type="ARBA" id="ARBA00005755"/>
    </source>
</evidence>
<dbReference type="EC" id="2.7.7.7" evidence="2"/>
<dbReference type="GO" id="GO:0003677">
    <property type="term" value="F:DNA binding"/>
    <property type="evidence" value="ECO:0007669"/>
    <property type="project" value="UniProtKB-KW"/>
</dbReference>
<dbReference type="InterPro" id="IPR036397">
    <property type="entry name" value="RNaseH_sf"/>
</dbReference>
<evidence type="ECO:0000313" key="11">
    <source>
        <dbReference type="Proteomes" id="UP001162162"/>
    </source>
</evidence>
<dbReference type="InterPro" id="IPR012337">
    <property type="entry name" value="RNaseH-like_sf"/>
</dbReference>
<dbReference type="InterPro" id="IPR004868">
    <property type="entry name" value="DNA-dir_DNA_pol_B_mt/vir"/>
</dbReference>
<keyword evidence="5" id="KW-0235">DNA replication</keyword>
<keyword evidence="3" id="KW-0808">Transferase</keyword>
<evidence type="ECO:0000256" key="4">
    <source>
        <dbReference type="ARBA" id="ARBA00022695"/>
    </source>
</evidence>
<gene>
    <name evidence="10" type="ORF">NQ318_018375</name>
</gene>
<keyword evidence="7" id="KW-0238">DNA-binding</keyword>
<dbReference type="GO" id="GO:0000166">
    <property type="term" value="F:nucleotide binding"/>
    <property type="evidence" value="ECO:0007669"/>
    <property type="project" value="InterPro"/>
</dbReference>
<dbReference type="AlphaFoldDB" id="A0AAV8ZEN2"/>
<reference evidence="10" key="1">
    <citation type="journal article" date="2023" name="Insect Mol. Biol.">
        <title>Genome sequencing provides insights into the evolution of gene families encoding plant cell wall-degrading enzymes in longhorned beetles.</title>
        <authorList>
            <person name="Shin N.R."/>
            <person name="Okamura Y."/>
            <person name="Kirsch R."/>
            <person name="Pauchet Y."/>
        </authorList>
    </citation>
    <scope>NUCLEOTIDE SEQUENCE</scope>
    <source>
        <strain evidence="10">AMC_N1</strain>
    </source>
</reference>
<dbReference type="SUPFAM" id="SSF56672">
    <property type="entry name" value="DNA/RNA polymerases"/>
    <property type="match status" value="1"/>
</dbReference>
<evidence type="ECO:0000256" key="6">
    <source>
        <dbReference type="ARBA" id="ARBA00022932"/>
    </source>
</evidence>
<evidence type="ECO:0000256" key="7">
    <source>
        <dbReference type="ARBA" id="ARBA00023125"/>
    </source>
</evidence>
<evidence type="ECO:0000256" key="3">
    <source>
        <dbReference type="ARBA" id="ARBA00022679"/>
    </source>
</evidence>
<dbReference type="InterPro" id="IPR023211">
    <property type="entry name" value="DNA_pol_palm_dom_sf"/>
</dbReference>
<comment type="similarity">
    <text evidence="1">Belongs to the DNA polymerase type-B family.</text>
</comment>
<dbReference type="PANTHER" id="PTHR33568">
    <property type="entry name" value="DNA POLYMERASE"/>
    <property type="match status" value="1"/>
</dbReference>
<accession>A0AAV8ZEN2</accession>
<sequence>MEKFFIVKEALKKVKRFNLTGRTLEFKINPIPTGKEPVSWIKEAINEVIQRGTDGLAPEDQVSRDDIWDMISGVYQSNSTGFSTETFCLGVTSVKMPAGKGRGRLYNSFDEECNMRRGIIVINNKDNMCLPRALVVAIAYVNKDKDQTKKELVSLNYNSFNNTYTNIRSLYMDMVGRAVKSYLADPEKGPKLNLIYHEGHYNAITSLTAAFKCGFRLIVHREDVIGSFMKYLTEVRKKFKQVIVIAHNGKAFDHQFILNYILVNTDLNPELIMRGTKIISMKMENVKFLDSLNYFPMALSKLPKAFGLGDGFKKAYFPHLFNTIDNSNYVGPLPPLEFYSPDNIKPEERDKFLEWYEAHKQDEFNMQRDLVEYCISDVEILTAACLKFREQLLDTGNVCPFTEACTIASACNKVYRRNFLQPNTIGIIPRGGYRWKDNQSKIAIQWLLWLERTREINILHAGKGKESVVHGVKVDGFCPNIKEIFEFHGCYFHGCEKCFRQGRDVPLHDNQDETMNSRRESTNIRMERLRDFGYTITEIWECEFRKMLKDNGELKTFLENHAFPPNPLNPRDCFYGGRTGNTVEYYKCKAGEKIKYVDVCSLYPWEECTHTDEQRALTGTWVIDEVNKALTLCYELMKIHEIWNYQVDQFNTVTKAGGLFTDMMNKFIKVKQQASGWPNNCSTQEQKDRYIEEFLTRENRENQPKTKIVRDPSEFFGMLIDPGIFVNSALPINEDTLVVNWEQKEEAYDILSTVNVVIAAYVTTQARLKLYSYLERLGDRVLYYDTDSVIYVSKEGEYEPETGNFIGDLTDELEIYGKGCYITEFVPGVPKNYAYKVYSVRDKEEKVTTPHAIVLAAHYTQGRKLRGKKILYQLEEGEYEPETGNFIGDLTDELEIYGKGCYITEFVSGGPKNYAYKVYSVRDKEEKV</sequence>
<evidence type="ECO:0000256" key="8">
    <source>
        <dbReference type="ARBA" id="ARBA00049244"/>
    </source>
</evidence>
<dbReference type="GO" id="GO:0003887">
    <property type="term" value="F:DNA-directed DNA polymerase activity"/>
    <property type="evidence" value="ECO:0007669"/>
    <property type="project" value="UniProtKB-KW"/>
</dbReference>
<comment type="caution">
    <text evidence="10">The sequence shown here is derived from an EMBL/GenBank/DDBJ whole genome shotgun (WGS) entry which is preliminary data.</text>
</comment>
<evidence type="ECO:0000313" key="10">
    <source>
        <dbReference type="EMBL" id="KAJ8962391.1"/>
    </source>
</evidence>
<evidence type="ECO:0000256" key="2">
    <source>
        <dbReference type="ARBA" id="ARBA00012417"/>
    </source>
</evidence>